<protein>
    <submittedName>
        <fullName evidence="1">Uncharacterized protein</fullName>
    </submittedName>
</protein>
<dbReference type="Proteomes" id="UP001050975">
    <property type="component" value="Unassembled WGS sequence"/>
</dbReference>
<dbReference type="EMBL" id="BLAY01000031">
    <property type="protein sequence ID" value="GET37601.1"/>
    <property type="molecule type" value="Genomic_DNA"/>
</dbReference>
<evidence type="ECO:0000313" key="1">
    <source>
        <dbReference type="EMBL" id="GET37601.1"/>
    </source>
</evidence>
<organism evidence="1 2">
    <name type="scientific">Microseira wollei NIES-4236</name>
    <dbReference type="NCBI Taxonomy" id="2530354"/>
    <lineage>
        <taxon>Bacteria</taxon>
        <taxon>Bacillati</taxon>
        <taxon>Cyanobacteriota</taxon>
        <taxon>Cyanophyceae</taxon>
        <taxon>Oscillatoriophycideae</taxon>
        <taxon>Aerosakkonematales</taxon>
        <taxon>Aerosakkonemataceae</taxon>
        <taxon>Microseira</taxon>
    </lineage>
</organism>
<comment type="caution">
    <text evidence="1">The sequence shown here is derived from an EMBL/GenBank/DDBJ whole genome shotgun (WGS) entry which is preliminary data.</text>
</comment>
<reference evidence="1" key="1">
    <citation type="submission" date="2019-10" db="EMBL/GenBank/DDBJ databases">
        <title>Draft genome sequece of Microseira wollei NIES-4236.</title>
        <authorList>
            <person name="Yamaguchi H."/>
            <person name="Suzuki S."/>
            <person name="Kawachi M."/>
        </authorList>
    </citation>
    <scope>NUCLEOTIDE SEQUENCE</scope>
    <source>
        <strain evidence="1">NIES-4236</strain>
    </source>
</reference>
<sequence length="106" mass="11877">MPDGDIVHNQLSGLYQKPYRMLCEGKRDLNECAWMAMEALMRDIKSKGATPVVLAKGMGEMLGRAMQNAGKNICVNWAALSMEIDRPTFLTVHLLWGWIAPALFTH</sequence>
<proteinExistence type="predicted"/>
<keyword evidence="2" id="KW-1185">Reference proteome</keyword>
<gene>
    <name evidence="1" type="ORF">MiSe_23550</name>
</gene>
<dbReference type="AlphaFoldDB" id="A0AAV3XAD9"/>
<dbReference type="RefSeq" id="WP_226579346.1">
    <property type="nucleotide sequence ID" value="NZ_BLAY01000031.1"/>
</dbReference>
<accession>A0AAV3XAD9</accession>
<name>A0AAV3XAD9_9CYAN</name>
<evidence type="ECO:0000313" key="2">
    <source>
        <dbReference type="Proteomes" id="UP001050975"/>
    </source>
</evidence>